<gene>
    <name evidence="1" type="ORF">B296_00017130</name>
</gene>
<dbReference type="PANTHER" id="PTHR35138:SF1">
    <property type="entry name" value="MYB-LIKE DOMAIN-CONTAINING PROTEIN"/>
    <property type="match status" value="1"/>
</dbReference>
<sequence>MEWCPSPAKVGTCSSQLRMEEPSSRNVKAANELLKQIPMKHGKRRVDGVPVFTAQNLNIAIATSDGLKWYTPYFFDKRLLDNILDASIDQHFHTLMQNRHMQRRRDVIDDNLTADVVEEYGDNLFEPPEVLLLLQNISDLYLEIFFILL</sequence>
<reference evidence="1 2" key="1">
    <citation type="journal article" date="2014" name="Agronomy (Basel)">
        <title>A Draft Genome Sequence for Ensete ventricosum, the Drought-Tolerant Tree Against Hunger.</title>
        <authorList>
            <person name="Harrison J."/>
            <person name="Moore K.A."/>
            <person name="Paszkiewicz K."/>
            <person name="Jones T."/>
            <person name="Grant M."/>
            <person name="Ambacheew D."/>
            <person name="Muzemil S."/>
            <person name="Studholme D.J."/>
        </authorList>
    </citation>
    <scope>NUCLEOTIDE SEQUENCE [LARGE SCALE GENOMIC DNA]</scope>
</reference>
<accession>A0A427B594</accession>
<name>A0A427B594_ENSVE</name>
<evidence type="ECO:0000313" key="2">
    <source>
        <dbReference type="Proteomes" id="UP000287651"/>
    </source>
</evidence>
<dbReference type="EMBL" id="AMZH03000458">
    <property type="protein sequence ID" value="RRT83638.1"/>
    <property type="molecule type" value="Genomic_DNA"/>
</dbReference>
<dbReference type="AlphaFoldDB" id="A0A427B594"/>
<comment type="caution">
    <text evidence="1">The sequence shown here is derived from an EMBL/GenBank/DDBJ whole genome shotgun (WGS) entry which is preliminary data.</text>
</comment>
<dbReference type="Proteomes" id="UP000287651">
    <property type="component" value="Unassembled WGS sequence"/>
</dbReference>
<dbReference type="PANTHER" id="PTHR35138">
    <property type="entry name" value="OS01G0225300 PROTEIN"/>
    <property type="match status" value="1"/>
</dbReference>
<evidence type="ECO:0000313" key="1">
    <source>
        <dbReference type="EMBL" id="RRT83638.1"/>
    </source>
</evidence>
<organism evidence="1 2">
    <name type="scientific">Ensete ventricosum</name>
    <name type="common">Abyssinian banana</name>
    <name type="synonym">Musa ensete</name>
    <dbReference type="NCBI Taxonomy" id="4639"/>
    <lineage>
        <taxon>Eukaryota</taxon>
        <taxon>Viridiplantae</taxon>
        <taxon>Streptophyta</taxon>
        <taxon>Embryophyta</taxon>
        <taxon>Tracheophyta</taxon>
        <taxon>Spermatophyta</taxon>
        <taxon>Magnoliopsida</taxon>
        <taxon>Liliopsida</taxon>
        <taxon>Zingiberales</taxon>
        <taxon>Musaceae</taxon>
        <taxon>Ensete</taxon>
    </lineage>
</organism>
<proteinExistence type="predicted"/>
<protein>
    <submittedName>
        <fullName evidence="1">Uncharacterized protein</fullName>
    </submittedName>
</protein>